<dbReference type="RefSeq" id="WP_135208039.1">
    <property type="nucleotide sequence ID" value="NZ_SPVF01000191.1"/>
</dbReference>
<dbReference type="OrthoDB" id="8759023at2"/>
<dbReference type="InterPro" id="IPR006311">
    <property type="entry name" value="TAT_signal"/>
</dbReference>
<protein>
    <submittedName>
        <fullName evidence="2">Uncharacterized protein</fullName>
    </submittedName>
</protein>
<name>A0A4Y9S6S8_9BURK</name>
<evidence type="ECO:0000313" key="2">
    <source>
        <dbReference type="EMBL" id="TFW17152.1"/>
    </source>
</evidence>
<keyword evidence="3" id="KW-1185">Reference proteome</keyword>
<comment type="caution">
    <text evidence="2">The sequence shown here is derived from an EMBL/GenBank/DDBJ whole genome shotgun (WGS) entry which is preliminary data.</text>
</comment>
<dbReference type="EMBL" id="SPVF01000191">
    <property type="protein sequence ID" value="TFW17152.1"/>
    <property type="molecule type" value="Genomic_DNA"/>
</dbReference>
<reference evidence="2 3" key="1">
    <citation type="submission" date="2019-03" db="EMBL/GenBank/DDBJ databases">
        <title>Draft Genome Sequence of Massilia arenosa sp. nov., a Novel Massilia Species Isolated from a Sandy-loam Maize Soil.</title>
        <authorList>
            <person name="Raths R."/>
            <person name="Peta V."/>
            <person name="Bucking H."/>
        </authorList>
    </citation>
    <scope>NUCLEOTIDE SEQUENCE [LARGE SCALE GENOMIC DNA]</scope>
    <source>
        <strain evidence="2 3">MC02</strain>
    </source>
</reference>
<sequence>MTSTTKDLTTTTAVPASRRRFMKLIAAGATSLAVQACGGGGGGAASSDTELLGLGPGKIKQPTNPSPGKPTPVTPVWTTVPDLQFTQGVAASISVAQYVSVSDASAFTLSLNSVALPPGVTFNAAKMTFDYDGVGAPANTTNHILTATV</sequence>
<evidence type="ECO:0000256" key="1">
    <source>
        <dbReference type="SAM" id="MobiDB-lite"/>
    </source>
</evidence>
<gene>
    <name evidence="2" type="ORF">E4L96_15030</name>
</gene>
<evidence type="ECO:0000313" key="3">
    <source>
        <dbReference type="Proteomes" id="UP000298438"/>
    </source>
</evidence>
<dbReference type="Gene3D" id="2.60.40.10">
    <property type="entry name" value="Immunoglobulins"/>
    <property type="match status" value="1"/>
</dbReference>
<organism evidence="2 3">
    <name type="scientific">Zemynaea arenosa</name>
    <dbReference type="NCBI Taxonomy" id="2561931"/>
    <lineage>
        <taxon>Bacteria</taxon>
        <taxon>Pseudomonadati</taxon>
        <taxon>Pseudomonadota</taxon>
        <taxon>Betaproteobacteria</taxon>
        <taxon>Burkholderiales</taxon>
        <taxon>Oxalobacteraceae</taxon>
        <taxon>Telluria group</taxon>
        <taxon>Zemynaea</taxon>
    </lineage>
</organism>
<dbReference type="InterPro" id="IPR013783">
    <property type="entry name" value="Ig-like_fold"/>
</dbReference>
<accession>A0A4Y9S6S8</accession>
<feature type="region of interest" description="Disordered" evidence="1">
    <location>
        <begin position="44"/>
        <end position="74"/>
    </location>
</feature>
<dbReference type="Proteomes" id="UP000298438">
    <property type="component" value="Unassembled WGS sequence"/>
</dbReference>
<dbReference type="AlphaFoldDB" id="A0A4Y9S6S8"/>
<feature type="compositionally biased region" description="Pro residues" evidence="1">
    <location>
        <begin position="64"/>
        <end position="73"/>
    </location>
</feature>
<dbReference type="PROSITE" id="PS51318">
    <property type="entry name" value="TAT"/>
    <property type="match status" value="1"/>
</dbReference>
<proteinExistence type="predicted"/>